<reference evidence="7 8" key="1">
    <citation type="submission" date="2020-11" db="EMBL/GenBank/DDBJ databases">
        <title>Hymenobacter sp.</title>
        <authorList>
            <person name="Kim M.K."/>
        </authorList>
    </citation>
    <scope>NUCLEOTIDE SEQUENCE [LARGE SCALE GENOMIC DNA]</scope>
    <source>
        <strain evidence="7 8">BT594</strain>
    </source>
</reference>
<evidence type="ECO:0000313" key="8">
    <source>
        <dbReference type="Proteomes" id="UP000601099"/>
    </source>
</evidence>
<comment type="similarity">
    <text evidence="1">Belongs to the glycosyl hydrolase 20 family.</text>
</comment>
<proteinExistence type="inferred from homology"/>
<dbReference type="InterPro" id="IPR015883">
    <property type="entry name" value="Glyco_hydro_20_cat"/>
</dbReference>
<dbReference type="SUPFAM" id="SSF55545">
    <property type="entry name" value="beta-N-acetylhexosaminidase-like domain"/>
    <property type="match status" value="1"/>
</dbReference>
<dbReference type="Gene3D" id="3.30.379.10">
    <property type="entry name" value="Chitobiase/beta-hexosaminidase domain 2-like"/>
    <property type="match status" value="1"/>
</dbReference>
<dbReference type="RefSeq" id="WP_196956401.1">
    <property type="nucleotide sequence ID" value="NZ_JADWYK010000012.1"/>
</dbReference>
<evidence type="ECO:0000256" key="4">
    <source>
        <dbReference type="SAM" id="SignalP"/>
    </source>
</evidence>
<dbReference type="Pfam" id="PF00728">
    <property type="entry name" value="Glyco_hydro_20"/>
    <property type="match status" value="1"/>
</dbReference>
<evidence type="ECO:0000259" key="5">
    <source>
        <dbReference type="Pfam" id="PF00728"/>
    </source>
</evidence>
<evidence type="ECO:0000313" key="7">
    <source>
        <dbReference type="EMBL" id="MBG8555384.1"/>
    </source>
</evidence>
<evidence type="ECO:0000256" key="3">
    <source>
        <dbReference type="ARBA" id="ARBA00023295"/>
    </source>
</evidence>
<dbReference type="Pfam" id="PF02838">
    <property type="entry name" value="Glyco_hydro_20b"/>
    <property type="match status" value="1"/>
</dbReference>
<dbReference type="PANTHER" id="PTHR22600:SF21">
    <property type="entry name" value="BETA-HEXOSAMINIDASE A"/>
    <property type="match status" value="1"/>
</dbReference>
<evidence type="ECO:0000256" key="2">
    <source>
        <dbReference type="ARBA" id="ARBA00022801"/>
    </source>
</evidence>
<protein>
    <submittedName>
        <fullName evidence="7">Family 20 glycosylhydrolase</fullName>
    </submittedName>
</protein>
<evidence type="ECO:0000256" key="1">
    <source>
        <dbReference type="ARBA" id="ARBA00006285"/>
    </source>
</evidence>
<keyword evidence="2" id="KW-0378">Hydrolase</keyword>
<dbReference type="EMBL" id="JADWYK010000012">
    <property type="protein sequence ID" value="MBG8555384.1"/>
    <property type="molecule type" value="Genomic_DNA"/>
</dbReference>
<dbReference type="Gene3D" id="3.20.20.80">
    <property type="entry name" value="Glycosidases"/>
    <property type="match status" value="1"/>
</dbReference>
<name>A0ABS0L5F5_9BACT</name>
<feature type="domain" description="Beta-hexosaminidase bacterial type N-terminal" evidence="6">
    <location>
        <begin position="30"/>
        <end position="154"/>
    </location>
</feature>
<sequence>MFPRLFLLLVLGLTFRTAAAQTGTAPASRNLLPVPTEVRWGKSSLPWKAALRPQLDGPVDSVVAQAVLRTLNRLHRNGTAAPPNTALPLQIRYGRVGHPEAFDEERYSLRVTPMGVSIDAPTSLGVLRALATLEQLPERQGRHIVLPEVDIVDQPRFAWRGLLLDAARHFMPVSVVKRNLDAMAAVKLNVLHWHLTDDQAFRIESTRFPRLHQFNTTPGVYSRAQIRDVLAYAAGRGIRVVPEFDVPSHTTSWQVAYPRLASLDTTYTPYQSFRTSNIALDPTRETTYSFLDSLFAEVAPLFPDPYFHIGGDENDGRQWRRNPRIQSFMREQKFLNAKGQPDKHQLQTYFNRRVLGMVQKYGKQMIGWDEILGPGLPPEAIIQSWRGKKGLTDAVKAGHRALLSNGYYLDLYFTAASHYTTDPLPADSPLTAEEKKRVLGGEATLWAEFADSVVVDSRIWPRGAAVAERLWSAASVNDVADMYRRLAPVSRQLEVLGLQHRRAPEQLLTQLAGGATQVWPLRTLAEVLEPVKEYKRHFQGFTYTPQTPLNRLVDAAPAESEVARTFGVQVDSLLTLAKASGGQLPRTSPARRLLSQLQTQLQRWQLNDVQVQPTLALNPTLREYAPLSTQLTLVSTLALARLTQLERAEAPKPEWQAAALKQLEAAKAPAGQAELAVVSAVRRLVEAK</sequence>
<dbReference type="InterPro" id="IPR015882">
    <property type="entry name" value="HEX_bac_N"/>
</dbReference>
<dbReference type="InterPro" id="IPR025705">
    <property type="entry name" value="Beta_hexosaminidase_sua/sub"/>
</dbReference>
<dbReference type="Proteomes" id="UP000601099">
    <property type="component" value="Unassembled WGS sequence"/>
</dbReference>
<feature type="domain" description="Glycoside hydrolase family 20 catalytic" evidence="5">
    <location>
        <begin position="157"/>
        <end position="473"/>
    </location>
</feature>
<gene>
    <name evidence="7" type="ORF">I5L79_17680</name>
</gene>
<keyword evidence="4" id="KW-0732">Signal</keyword>
<accession>A0ABS0L5F5</accession>
<keyword evidence="3" id="KW-0326">Glycosidase</keyword>
<organism evidence="7 8">
    <name type="scientific">Hymenobacter guriensis</name>
    <dbReference type="NCBI Taxonomy" id="2793065"/>
    <lineage>
        <taxon>Bacteria</taxon>
        <taxon>Pseudomonadati</taxon>
        <taxon>Bacteroidota</taxon>
        <taxon>Cytophagia</taxon>
        <taxon>Cytophagales</taxon>
        <taxon>Hymenobacteraceae</taxon>
        <taxon>Hymenobacter</taxon>
    </lineage>
</organism>
<dbReference type="SUPFAM" id="SSF51445">
    <property type="entry name" value="(Trans)glycosidases"/>
    <property type="match status" value="1"/>
</dbReference>
<comment type="caution">
    <text evidence="7">The sequence shown here is derived from an EMBL/GenBank/DDBJ whole genome shotgun (WGS) entry which is preliminary data.</text>
</comment>
<dbReference type="PANTHER" id="PTHR22600">
    <property type="entry name" value="BETA-HEXOSAMINIDASE"/>
    <property type="match status" value="1"/>
</dbReference>
<keyword evidence="8" id="KW-1185">Reference proteome</keyword>
<feature type="signal peptide" evidence="4">
    <location>
        <begin position="1"/>
        <end position="20"/>
    </location>
</feature>
<dbReference type="InterPro" id="IPR029018">
    <property type="entry name" value="Hex-like_dom2"/>
</dbReference>
<dbReference type="PRINTS" id="PR00738">
    <property type="entry name" value="GLHYDRLASE20"/>
</dbReference>
<feature type="chain" id="PRO_5045247143" evidence="4">
    <location>
        <begin position="21"/>
        <end position="688"/>
    </location>
</feature>
<dbReference type="InterPro" id="IPR017853">
    <property type="entry name" value="GH"/>
</dbReference>
<evidence type="ECO:0000259" key="6">
    <source>
        <dbReference type="Pfam" id="PF02838"/>
    </source>
</evidence>